<dbReference type="PANTHER" id="PTHR43762">
    <property type="entry name" value="L-GULONOLACTONE OXIDASE"/>
    <property type="match status" value="1"/>
</dbReference>
<evidence type="ECO:0000259" key="2">
    <source>
        <dbReference type="PROSITE" id="PS51387"/>
    </source>
</evidence>
<dbReference type="GO" id="GO:0016020">
    <property type="term" value="C:membrane"/>
    <property type="evidence" value="ECO:0007669"/>
    <property type="project" value="InterPro"/>
</dbReference>
<dbReference type="Pfam" id="PF01565">
    <property type="entry name" value="FAD_binding_4"/>
    <property type="match status" value="1"/>
</dbReference>
<dbReference type="Gene3D" id="3.30.70.2530">
    <property type="match status" value="1"/>
</dbReference>
<protein>
    <submittedName>
        <fullName evidence="3">FAD-binding protein</fullName>
    </submittedName>
</protein>
<dbReference type="Gene3D" id="3.30.43.10">
    <property type="entry name" value="Uridine Diphospho-n-acetylenolpyruvylglucosamine Reductase, domain 2"/>
    <property type="match status" value="1"/>
</dbReference>
<dbReference type="InterPro" id="IPR006094">
    <property type="entry name" value="Oxid_FAD_bind_N"/>
</dbReference>
<dbReference type="InterPro" id="IPR016167">
    <property type="entry name" value="FAD-bd_PCMH_sub1"/>
</dbReference>
<dbReference type="Gene3D" id="3.30.70.2520">
    <property type="match status" value="1"/>
</dbReference>
<keyword evidence="1" id="KW-0560">Oxidoreductase</keyword>
<evidence type="ECO:0000256" key="1">
    <source>
        <dbReference type="ARBA" id="ARBA00023002"/>
    </source>
</evidence>
<comment type="caution">
    <text evidence="3">The sequence shown here is derived from an EMBL/GenBank/DDBJ whole genome shotgun (WGS) entry which is preliminary data.</text>
</comment>
<feature type="domain" description="FAD-binding PCMH-type" evidence="2">
    <location>
        <begin position="8"/>
        <end position="173"/>
    </location>
</feature>
<dbReference type="Proteomes" id="UP000237061">
    <property type="component" value="Unassembled WGS sequence"/>
</dbReference>
<dbReference type="InterPro" id="IPR016171">
    <property type="entry name" value="Vanillyl_alc_oxidase_C-sub2"/>
</dbReference>
<dbReference type="Gene3D" id="1.10.45.10">
    <property type="entry name" value="Vanillyl-alcohol Oxidase, Chain A, domain 4"/>
    <property type="match status" value="1"/>
</dbReference>
<dbReference type="GO" id="GO:0071949">
    <property type="term" value="F:FAD binding"/>
    <property type="evidence" value="ECO:0007669"/>
    <property type="project" value="InterPro"/>
</dbReference>
<dbReference type="InterPro" id="IPR010031">
    <property type="entry name" value="FAD_lactone_oxidase-like"/>
</dbReference>
<dbReference type="GO" id="GO:0080049">
    <property type="term" value="F:L-gulono-1,4-lactone dehydrogenase activity"/>
    <property type="evidence" value="ECO:0007669"/>
    <property type="project" value="TreeGrafter"/>
</dbReference>
<dbReference type="PROSITE" id="PS51387">
    <property type="entry name" value="FAD_PCMH"/>
    <property type="match status" value="1"/>
</dbReference>
<dbReference type="Gene3D" id="3.30.465.10">
    <property type="match status" value="1"/>
</dbReference>
<dbReference type="InterPro" id="IPR036318">
    <property type="entry name" value="FAD-bd_PCMH-like_sf"/>
</dbReference>
<evidence type="ECO:0000313" key="4">
    <source>
        <dbReference type="Proteomes" id="UP000237061"/>
    </source>
</evidence>
<dbReference type="InterPro" id="IPR016169">
    <property type="entry name" value="FAD-bd_PCMH_sub2"/>
</dbReference>
<dbReference type="SUPFAM" id="SSF56176">
    <property type="entry name" value="FAD-binding/transporter-associated domain-like"/>
    <property type="match status" value="1"/>
</dbReference>
<dbReference type="RefSeq" id="WP_103466647.1">
    <property type="nucleotide sequence ID" value="NZ_PPXC01000012.1"/>
</dbReference>
<accession>A0A2S3ZUY4</accession>
<dbReference type="AlphaFoldDB" id="A0A2S3ZUY4"/>
<dbReference type="EMBL" id="PPXC01000012">
    <property type="protein sequence ID" value="POH72667.1"/>
    <property type="molecule type" value="Genomic_DNA"/>
</dbReference>
<dbReference type="PIRSF" id="PIRSF000136">
    <property type="entry name" value="LGO_GLO"/>
    <property type="match status" value="1"/>
</dbReference>
<proteinExistence type="predicted"/>
<sequence length="416" mass="45106">MKNWAGNLEYRSTSVQIPRSTEELQEMVSSATAVKALGSRHCFNTIADTDGIHVALENLGGAPEIDTDRRTVRVAGSLSYGALGAHLEKHGFALPNLASLPHISVAGAIQTGTHGSGVSNGSLATAVTAIELVRASGTLVRLTADDGDDFRAAVVGLGALGIITHVELAIEPSFKIRQQVFLELPWSRVLDDFDAVAADGYSVSLFTGYSGPAIAQVWRKVRDEQSPLETPEEFHGAHPATVLLHPLPGMSAENCTPQLNIAGAWLDRLPHFQLQFTPSNGEELQSEYLLPREHAGAALAELRDLSALIGPLLFISEIRTVAADDFWLSPSYHQDSVALHLTWKPLQEQVESVLPVIETRLSAYGARPHWGKLFAANAADLAGLYPRFSDFRAMAEHHDPAGKFRNDYLNKVLFSR</sequence>
<dbReference type="InterPro" id="IPR007173">
    <property type="entry name" value="ALO_C"/>
</dbReference>
<keyword evidence="4" id="KW-1185">Reference proteome</keyword>
<organism evidence="3 4">
    <name type="scientific">Arthrobacter glacialis</name>
    <dbReference type="NCBI Taxonomy" id="1664"/>
    <lineage>
        <taxon>Bacteria</taxon>
        <taxon>Bacillati</taxon>
        <taxon>Actinomycetota</taxon>
        <taxon>Actinomycetes</taxon>
        <taxon>Micrococcales</taxon>
        <taxon>Micrococcaceae</taxon>
        <taxon>Arthrobacter</taxon>
    </lineage>
</organism>
<dbReference type="InterPro" id="IPR016166">
    <property type="entry name" value="FAD-bd_PCMH"/>
</dbReference>
<dbReference type="GO" id="GO:0003885">
    <property type="term" value="F:D-arabinono-1,4-lactone oxidase activity"/>
    <property type="evidence" value="ECO:0007669"/>
    <property type="project" value="InterPro"/>
</dbReference>
<evidence type="ECO:0000313" key="3">
    <source>
        <dbReference type="EMBL" id="POH72667.1"/>
    </source>
</evidence>
<reference evidence="3 4" key="1">
    <citation type="submission" date="2018-01" db="EMBL/GenBank/DDBJ databases">
        <title>Arthrobacter sp. nov., from glaciers in China.</title>
        <authorList>
            <person name="Liu Q."/>
            <person name="Xin Y.-H."/>
        </authorList>
    </citation>
    <scope>NUCLEOTIDE SEQUENCE [LARGE SCALE GENOMIC DNA]</scope>
    <source>
        <strain evidence="3 4">HLT2-12-2</strain>
    </source>
</reference>
<dbReference type="PANTHER" id="PTHR43762:SF1">
    <property type="entry name" value="D-ARABINONO-1,4-LACTONE OXIDASE"/>
    <property type="match status" value="1"/>
</dbReference>
<name>A0A2S3ZUY4_ARTGL</name>
<dbReference type="Pfam" id="PF04030">
    <property type="entry name" value="ALO"/>
    <property type="match status" value="1"/>
</dbReference>
<gene>
    <name evidence="3" type="ORF">CVS27_14960</name>
</gene>